<feature type="region of interest" description="Disordered" evidence="1">
    <location>
        <begin position="1"/>
        <end position="35"/>
    </location>
</feature>
<evidence type="ECO:0000313" key="2">
    <source>
        <dbReference type="EMBL" id="KAG2282734.1"/>
    </source>
</evidence>
<keyword evidence="3" id="KW-1185">Reference proteome</keyword>
<protein>
    <submittedName>
        <fullName evidence="2">Uncharacterized protein</fullName>
    </submittedName>
</protein>
<dbReference type="EMBL" id="JAAMPC010000011">
    <property type="protein sequence ID" value="KAG2282734.1"/>
    <property type="molecule type" value="Genomic_DNA"/>
</dbReference>
<reference evidence="2 3" key="1">
    <citation type="submission" date="2020-02" db="EMBL/GenBank/DDBJ databases">
        <authorList>
            <person name="Ma Q."/>
            <person name="Huang Y."/>
            <person name="Song X."/>
            <person name="Pei D."/>
        </authorList>
    </citation>
    <scope>NUCLEOTIDE SEQUENCE [LARGE SCALE GENOMIC DNA]</scope>
    <source>
        <strain evidence="2">Sxm20200214</strain>
        <tissue evidence="2">Leaf</tissue>
    </source>
</reference>
<accession>A0A8X7ULE2</accession>
<name>A0A8X7ULE2_BRACI</name>
<sequence length="87" mass="9633">MEGGNPGRDTEGQEVSVGELAKGKRGRPQKPPTVTCDCDVQVQMVQKPRKARLRPSMIASRGAMKTLDPRPAVPRHVNVARRDPRDY</sequence>
<evidence type="ECO:0000256" key="1">
    <source>
        <dbReference type="SAM" id="MobiDB-lite"/>
    </source>
</evidence>
<gene>
    <name evidence="2" type="ORF">Bca52824_053954</name>
</gene>
<organism evidence="2 3">
    <name type="scientific">Brassica carinata</name>
    <name type="common">Ethiopian mustard</name>
    <name type="synonym">Abyssinian cabbage</name>
    <dbReference type="NCBI Taxonomy" id="52824"/>
    <lineage>
        <taxon>Eukaryota</taxon>
        <taxon>Viridiplantae</taxon>
        <taxon>Streptophyta</taxon>
        <taxon>Embryophyta</taxon>
        <taxon>Tracheophyta</taxon>
        <taxon>Spermatophyta</taxon>
        <taxon>Magnoliopsida</taxon>
        <taxon>eudicotyledons</taxon>
        <taxon>Gunneridae</taxon>
        <taxon>Pentapetalae</taxon>
        <taxon>rosids</taxon>
        <taxon>malvids</taxon>
        <taxon>Brassicales</taxon>
        <taxon>Brassicaceae</taxon>
        <taxon>Brassiceae</taxon>
        <taxon>Brassica</taxon>
    </lineage>
</organism>
<evidence type="ECO:0000313" key="3">
    <source>
        <dbReference type="Proteomes" id="UP000886595"/>
    </source>
</evidence>
<proteinExistence type="predicted"/>
<dbReference type="AlphaFoldDB" id="A0A8X7ULE2"/>
<dbReference type="Proteomes" id="UP000886595">
    <property type="component" value="Unassembled WGS sequence"/>
</dbReference>
<comment type="caution">
    <text evidence="2">The sequence shown here is derived from an EMBL/GenBank/DDBJ whole genome shotgun (WGS) entry which is preliminary data.</text>
</comment>